<dbReference type="CDD" id="cd04647">
    <property type="entry name" value="LbH_MAT_like"/>
    <property type="match status" value="1"/>
</dbReference>
<keyword evidence="4 5" id="KW-0012">Acyltransferase</keyword>
<evidence type="ECO:0000313" key="6">
    <source>
        <dbReference type="Proteomes" id="UP000633943"/>
    </source>
</evidence>
<dbReference type="SUPFAM" id="SSF51161">
    <property type="entry name" value="Trimeric LpxA-like enzymes"/>
    <property type="match status" value="1"/>
</dbReference>
<dbReference type="Proteomes" id="UP000633943">
    <property type="component" value="Unassembled WGS sequence"/>
</dbReference>
<organism evidence="5 6">
    <name type="scientific">Aromatoleum bremense</name>
    <dbReference type="NCBI Taxonomy" id="76115"/>
    <lineage>
        <taxon>Bacteria</taxon>
        <taxon>Pseudomonadati</taxon>
        <taxon>Pseudomonadota</taxon>
        <taxon>Betaproteobacteria</taxon>
        <taxon>Rhodocyclales</taxon>
        <taxon>Rhodocyclaceae</taxon>
        <taxon>Aromatoleum</taxon>
    </lineage>
</organism>
<dbReference type="InterPro" id="IPR011004">
    <property type="entry name" value="Trimer_LpxA-like_sf"/>
</dbReference>
<dbReference type="Pfam" id="PF14602">
    <property type="entry name" value="Hexapep_2"/>
    <property type="match status" value="1"/>
</dbReference>
<keyword evidence="3" id="KW-0677">Repeat</keyword>
<evidence type="ECO:0000256" key="3">
    <source>
        <dbReference type="ARBA" id="ARBA00022737"/>
    </source>
</evidence>
<evidence type="ECO:0000313" key="5">
    <source>
        <dbReference type="EMBL" id="NMG16644.1"/>
    </source>
</evidence>
<sequence>MGLIERVVWILKKLIAVVVFRFRGKIAANRLLGVKIGNGCSIYTLLDGTEPFLIEIGDRVTITEGVVVLTHDGATRLVRKPSGSRCYRYGRVIIESDVFVGVRSIIMPGVTIGRESVVAAGSVVTASVPPGSVVAGAPARVISSIQAYREKICRTCTAGDELVPYSTYRDKVIATLNNG</sequence>
<keyword evidence="6" id="KW-1185">Reference proteome</keyword>
<proteinExistence type="inferred from homology"/>
<dbReference type="InterPro" id="IPR050179">
    <property type="entry name" value="Trans_hexapeptide_repeat"/>
</dbReference>
<evidence type="ECO:0000256" key="1">
    <source>
        <dbReference type="ARBA" id="ARBA00007274"/>
    </source>
</evidence>
<reference evidence="5 6" key="1">
    <citation type="submission" date="2019-12" db="EMBL/GenBank/DDBJ databases">
        <title>Comparative genomics gives insights into the taxonomy of the Azoarcus-Aromatoleum group and reveals separate origins of nif in the plant-associated Azoarcus and non-plant-associated Aromatoleum sub-groups.</title>
        <authorList>
            <person name="Lafos M."/>
            <person name="Maluk M."/>
            <person name="Batista M."/>
            <person name="Junghare M."/>
            <person name="Carmona M."/>
            <person name="Faoro H."/>
            <person name="Cruz L.M."/>
            <person name="Battistoni F."/>
            <person name="De Souza E."/>
            <person name="Pedrosa F."/>
            <person name="Chen W.-M."/>
            <person name="Poole P.S."/>
            <person name="Dixon R.A."/>
            <person name="James E.K."/>
        </authorList>
    </citation>
    <scope>NUCLEOTIDE SEQUENCE [LARGE SCALE GENOMIC DNA]</scope>
    <source>
        <strain evidence="5 6">PbN1</strain>
    </source>
</reference>
<comment type="caution">
    <text evidence="5">The sequence shown here is derived from an EMBL/GenBank/DDBJ whole genome shotgun (WGS) entry which is preliminary data.</text>
</comment>
<protein>
    <submittedName>
        <fullName evidence="5">Acyltransferase</fullName>
    </submittedName>
</protein>
<evidence type="ECO:0000256" key="4">
    <source>
        <dbReference type="ARBA" id="ARBA00023315"/>
    </source>
</evidence>
<keyword evidence="2" id="KW-0808">Transferase</keyword>
<dbReference type="InterPro" id="IPR001451">
    <property type="entry name" value="Hexapep"/>
</dbReference>
<gene>
    <name evidence="5" type="ORF">GPA24_14040</name>
</gene>
<dbReference type="Gene3D" id="2.160.10.10">
    <property type="entry name" value="Hexapeptide repeat proteins"/>
    <property type="match status" value="1"/>
</dbReference>
<dbReference type="PANTHER" id="PTHR43300">
    <property type="entry name" value="ACETYLTRANSFERASE"/>
    <property type="match status" value="1"/>
</dbReference>
<dbReference type="PROSITE" id="PS00101">
    <property type="entry name" value="HEXAPEP_TRANSFERASES"/>
    <property type="match status" value="1"/>
</dbReference>
<comment type="similarity">
    <text evidence="1">Belongs to the transferase hexapeptide repeat family.</text>
</comment>
<dbReference type="EMBL" id="WTVP01000042">
    <property type="protein sequence ID" value="NMG16644.1"/>
    <property type="molecule type" value="Genomic_DNA"/>
</dbReference>
<name>A0ABX1NXA1_9RHOO</name>
<dbReference type="PANTHER" id="PTHR43300:SF11">
    <property type="entry name" value="ACETYLTRANSFERASE RV3034C-RELATED"/>
    <property type="match status" value="1"/>
</dbReference>
<dbReference type="GO" id="GO:0016746">
    <property type="term" value="F:acyltransferase activity"/>
    <property type="evidence" value="ECO:0007669"/>
    <property type="project" value="UniProtKB-KW"/>
</dbReference>
<dbReference type="RefSeq" id="WP_169203213.1">
    <property type="nucleotide sequence ID" value="NZ_CP059467.1"/>
</dbReference>
<dbReference type="InterPro" id="IPR018357">
    <property type="entry name" value="Hexapep_transf_CS"/>
</dbReference>
<accession>A0ABX1NXA1</accession>
<evidence type="ECO:0000256" key="2">
    <source>
        <dbReference type="ARBA" id="ARBA00022679"/>
    </source>
</evidence>